<sequence length="180" mass="20696">MKKRLIISVSLITLLIAFIWLMSEKSTSHSEPQEALFSIDYDLSLIPSYKINDKALFFFIKNTNNLGAVYVQKGILGWKAGMLTWSPMDVERAYEKLNGYQIHGDNLIYGLIKQGNDRIVEIDGDRASMLNLAMLPPSEVEKLRLEGLYIWYFESDKPLKGEEIKLFNKDTGEELDRLEL</sequence>
<evidence type="ECO:0000313" key="2">
    <source>
        <dbReference type="Proteomes" id="UP000232101"/>
    </source>
</evidence>
<dbReference type="Proteomes" id="UP000232101">
    <property type="component" value="Unassembled WGS sequence"/>
</dbReference>
<keyword evidence="1" id="KW-0436">Ligase</keyword>
<reference evidence="1 2" key="1">
    <citation type="submission" date="2017-11" db="EMBL/GenBank/DDBJ databases">
        <title>Bacterial isolate from king chilli rhizosphere.</title>
        <authorList>
            <person name="Takhelmayum P."/>
            <person name="Sarangthem I."/>
        </authorList>
    </citation>
    <scope>NUCLEOTIDE SEQUENCE [LARGE SCALE GENOMIC DNA]</scope>
    <source>
        <strain evidence="2">t26</strain>
    </source>
</reference>
<dbReference type="GO" id="GO:0004812">
    <property type="term" value="F:aminoacyl-tRNA ligase activity"/>
    <property type="evidence" value="ECO:0007669"/>
    <property type="project" value="UniProtKB-KW"/>
</dbReference>
<proteinExistence type="predicted"/>
<gene>
    <name evidence="1" type="ORF">CWD94_20595</name>
</gene>
<keyword evidence="1" id="KW-0030">Aminoacyl-tRNA synthetase</keyword>
<evidence type="ECO:0000313" key="1">
    <source>
        <dbReference type="EMBL" id="PJO41924.1"/>
    </source>
</evidence>
<dbReference type="RefSeq" id="WP_100544694.1">
    <property type="nucleotide sequence ID" value="NZ_PHQY01000662.1"/>
</dbReference>
<organism evidence="1 2">
    <name type="scientific">Lysinibacillus xylanilyticus</name>
    <dbReference type="NCBI Taxonomy" id="582475"/>
    <lineage>
        <taxon>Bacteria</taxon>
        <taxon>Bacillati</taxon>
        <taxon>Bacillota</taxon>
        <taxon>Bacilli</taxon>
        <taxon>Bacillales</taxon>
        <taxon>Bacillaceae</taxon>
        <taxon>Lysinibacillus</taxon>
    </lineage>
</organism>
<accession>A0A2M9Q1H6</accession>
<name>A0A2M9Q1H6_9BACI</name>
<dbReference type="EMBL" id="PHQY01000662">
    <property type="protein sequence ID" value="PJO41924.1"/>
    <property type="molecule type" value="Genomic_DNA"/>
</dbReference>
<comment type="caution">
    <text evidence="1">The sequence shown here is derived from an EMBL/GenBank/DDBJ whole genome shotgun (WGS) entry which is preliminary data.</text>
</comment>
<dbReference type="AlphaFoldDB" id="A0A2M9Q1H6"/>
<protein>
    <submittedName>
        <fullName evidence="1">Aspartyl-tRNA synthetase</fullName>
    </submittedName>
</protein>